<dbReference type="HOGENOM" id="CLU_326418_0_0_1"/>
<feature type="region of interest" description="Disordered" evidence="1">
    <location>
        <begin position="652"/>
        <end position="672"/>
    </location>
</feature>
<proteinExistence type="predicted"/>
<dbReference type="GeneID" id="7452278"/>
<feature type="compositionally biased region" description="Polar residues" evidence="1">
    <location>
        <begin position="654"/>
        <end position="672"/>
    </location>
</feature>
<keyword evidence="3" id="KW-1185">Reference proteome</keyword>
<accession>B5YMR2</accession>
<evidence type="ECO:0000313" key="2">
    <source>
        <dbReference type="EMBL" id="ACI64852.1"/>
    </source>
</evidence>
<dbReference type="Proteomes" id="UP000001449">
    <property type="component" value="Chromosome 7"/>
</dbReference>
<dbReference type="RefSeq" id="XP_002296135.1">
    <property type="nucleotide sequence ID" value="XM_002296099.1"/>
</dbReference>
<reference evidence="2 3" key="1">
    <citation type="journal article" date="2004" name="Science">
        <title>The genome of the diatom Thalassiosira pseudonana: ecology, evolution, and metabolism.</title>
        <authorList>
            <person name="Armbrust E.V."/>
            <person name="Berges J.A."/>
            <person name="Bowler C."/>
            <person name="Green B.R."/>
            <person name="Martinez D."/>
            <person name="Putnam N.H."/>
            <person name="Zhou S."/>
            <person name="Allen A.E."/>
            <person name="Apt K.E."/>
            <person name="Bechner M."/>
            <person name="Brzezinski M.A."/>
            <person name="Chaal B.K."/>
            <person name="Chiovitti A."/>
            <person name="Davis A.K."/>
            <person name="Demarest M.S."/>
            <person name="Detter J.C."/>
            <person name="Glavina T."/>
            <person name="Goodstein D."/>
            <person name="Hadi M.Z."/>
            <person name="Hellsten U."/>
            <person name="Hildebrand M."/>
            <person name="Jenkins B.D."/>
            <person name="Jurka J."/>
            <person name="Kapitonov V.V."/>
            <person name="Kroger N."/>
            <person name="Lau W.W."/>
            <person name="Lane T.W."/>
            <person name="Larimer F.W."/>
            <person name="Lippmeier J.C."/>
            <person name="Lucas S."/>
            <person name="Medina M."/>
            <person name="Montsant A."/>
            <person name="Obornik M."/>
            <person name="Parker M.S."/>
            <person name="Palenik B."/>
            <person name="Pazour G.J."/>
            <person name="Richardson P.M."/>
            <person name="Rynearson T.A."/>
            <person name="Saito M.A."/>
            <person name="Schwartz D.C."/>
            <person name="Thamatrakoln K."/>
            <person name="Valentin K."/>
            <person name="Vardi A."/>
            <person name="Wilkerson F.P."/>
            <person name="Rokhsar D.S."/>
        </authorList>
    </citation>
    <scope>NUCLEOTIDE SEQUENCE [LARGE SCALE GENOMIC DNA]</scope>
    <source>
        <strain evidence="2 3">CCMP1335</strain>
    </source>
</reference>
<feature type="region of interest" description="Disordered" evidence="1">
    <location>
        <begin position="1"/>
        <end position="53"/>
    </location>
</feature>
<dbReference type="InParanoid" id="B5YMR2"/>
<protein>
    <submittedName>
        <fullName evidence="2">Uncharacterized protein</fullName>
    </submittedName>
</protein>
<dbReference type="AlphaFoldDB" id="B5YMR2"/>
<reference evidence="2 3" key="2">
    <citation type="journal article" date="2008" name="Nature">
        <title>The Phaeodactylum genome reveals the evolutionary history of diatom genomes.</title>
        <authorList>
            <person name="Bowler C."/>
            <person name="Allen A.E."/>
            <person name="Badger J.H."/>
            <person name="Grimwood J."/>
            <person name="Jabbari K."/>
            <person name="Kuo A."/>
            <person name="Maheswari U."/>
            <person name="Martens C."/>
            <person name="Maumus F."/>
            <person name="Otillar R.P."/>
            <person name="Rayko E."/>
            <person name="Salamov A."/>
            <person name="Vandepoele K."/>
            <person name="Beszteri B."/>
            <person name="Gruber A."/>
            <person name="Heijde M."/>
            <person name="Katinka M."/>
            <person name="Mock T."/>
            <person name="Valentin K."/>
            <person name="Verret F."/>
            <person name="Berges J.A."/>
            <person name="Brownlee C."/>
            <person name="Cadoret J.P."/>
            <person name="Chiovitti A."/>
            <person name="Choi C.J."/>
            <person name="Coesel S."/>
            <person name="De Martino A."/>
            <person name="Detter J.C."/>
            <person name="Durkin C."/>
            <person name="Falciatore A."/>
            <person name="Fournet J."/>
            <person name="Haruta M."/>
            <person name="Huysman M.J."/>
            <person name="Jenkins B.D."/>
            <person name="Jiroutova K."/>
            <person name="Jorgensen R.E."/>
            <person name="Joubert Y."/>
            <person name="Kaplan A."/>
            <person name="Kroger N."/>
            <person name="Kroth P.G."/>
            <person name="La Roche J."/>
            <person name="Lindquist E."/>
            <person name="Lommer M."/>
            <person name="Martin-Jezequel V."/>
            <person name="Lopez P.J."/>
            <person name="Lucas S."/>
            <person name="Mangogna M."/>
            <person name="McGinnis K."/>
            <person name="Medlin L.K."/>
            <person name="Montsant A."/>
            <person name="Oudot-Le Secq M.P."/>
            <person name="Napoli C."/>
            <person name="Obornik M."/>
            <person name="Parker M.S."/>
            <person name="Petit J.L."/>
            <person name="Porcel B.M."/>
            <person name="Poulsen N."/>
            <person name="Robison M."/>
            <person name="Rychlewski L."/>
            <person name="Rynearson T.A."/>
            <person name="Schmutz J."/>
            <person name="Shapiro H."/>
            <person name="Siaut M."/>
            <person name="Stanley M."/>
            <person name="Sussman M.R."/>
            <person name="Taylor A.R."/>
            <person name="Vardi A."/>
            <person name="von Dassow P."/>
            <person name="Vyverman W."/>
            <person name="Willis A."/>
            <person name="Wyrwicz L.S."/>
            <person name="Rokhsar D.S."/>
            <person name="Weissenbach J."/>
            <person name="Armbrust E.V."/>
            <person name="Green B.R."/>
            <person name="Van de Peer Y."/>
            <person name="Grigoriev I.V."/>
        </authorList>
    </citation>
    <scope>NUCLEOTIDE SEQUENCE [LARGE SCALE GENOMIC DNA]</scope>
    <source>
        <strain evidence="2 3">CCMP1335</strain>
    </source>
</reference>
<gene>
    <name evidence="2" type="ORF">THAPS_6880</name>
</gene>
<dbReference type="eggNOG" id="ENOG502TFMN">
    <property type="taxonomic scope" value="Eukaryota"/>
</dbReference>
<sequence>MSSESPTFQPEELPALPSLPTFDAEDANSFTLEDVEGISKKRARSPNGTEDAFKKNSITRTVTDDNDDIFGQAWSSGVSNVGGEAFLDQLLMAPNEDSLFMNNEQIETGFQPVSDQAEVESNEPRAAVNRPPVLTAGGLPDLVPQGNDSSFLSDYNNFSSSPLTTSSQYDESLLIRNIEFFHPSKSNIDYNNMSGTRNGSGLSEDRLGLRCIHCKDCEKHVAAASFFPRTAGSISSGLGTISTRHFAGGKCPNASSILLQQMAEAKKNSSMQTREKGRIGLDAYCKILAKQFNIVDDELSGICWNATGVVKASTAIAPPTAAFAAALAEASRVEAVANAYAGPVDDTAMASVLAGMRHAQRIDTRPFVPSETAHFWECDGCKSIPFQFRAKGSVVFNIGEPTMALIEGHLRICNGPAATMVRNAAPAEPFKSNPIPALPTLPTTNPAAPSVKHSYLDTASLPIHNACTTMMMPYTHPVSNNITMQSFAPSSTMMSTTTTLSLGGNAPFNGSNSNKSNDVERGVEEHAMCFPDDKQYTTDFAYFTVTMLKKCYLTKSGGSRGACPVGYPGLACCYCAGKPGERRFFYTSSDHLRNSFSHIPSHMSECPHIPDDVKAHLEQFKTTRNRQKSQLKSGHHKIFIDRVWARLHGAGQGTIPSNNTGGSNMPTSASPTSSLLFQQSMGIVANALIQVEPYKSLEIDGDDDDETNQIGFPGLVCRHCMHSSNGRKFFTTSAEQLGELLLTIANHMNVCQGCPNDIRSKIASLKPTHESQLQSFTGEHTLCMGRVWDRLVKANATKESRKAKSFKAVAMKTNGPSVQYNAIDQSKPVISIQESHLVTPYTYFTMAQVLSASTVLDETTLVDSSTAQQTSWQGTMHTFPVIS</sequence>
<evidence type="ECO:0000256" key="1">
    <source>
        <dbReference type="SAM" id="MobiDB-lite"/>
    </source>
</evidence>
<dbReference type="KEGG" id="tps:THAPS_6880"/>
<dbReference type="EMBL" id="CP001160">
    <property type="protein sequence ID" value="ACI64852.1"/>
    <property type="molecule type" value="Genomic_DNA"/>
</dbReference>
<evidence type="ECO:0000313" key="3">
    <source>
        <dbReference type="Proteomes" id="UP000001449"/>
    </source>
</evidence>
<organism evidence="2 3">
    <name type="scientific">Thalassiosira pseudonana</name>
    <name type="common">Marine diatom</name>
    <name type="synonym">Cyclotella nana</name>
    <dbReference type="NCBI Taxonomy" id="35128"/>
    <lineage>
        <taxon>Eukaryota</taxon>
        <taxon>Sar</taxon>
        <taxon>Stramenopiles</taxon>
        <taxon>Ochrophyta</taxon>
        <taxon>Bacillariophyta</taxon>
        <taxon>Coscinodiscophyceae</taxon>
        <taxon>Thalassiosirophycidae</taxon>
        <taxon>Thalassiosirales</taxon>
        <taxon>Thalassiosiraceae</taxon>
        <taxon>Thalassiosira</taxon>
    </lineage>
</organism>
<dbReference type="PaxDb" id="35128-Thaps6880"/>
<name>B5YMR2_THAPS</name>